<comment type="caution">
    <text evidence="2">The sequence shown here is derived from an EMBL/GenBank/DDBJ whole genome shotgun (WGS) entry which is preliminary data.</text>
</comment>
<reference evidence="2" key="1">
    <citation type="submission" date="2021-03" db="EMBL/GenBank/DDBJ databases">
        <title>Revisited historic fungal species revealed as producer of novel bioactive compounds through whole genome sequencing and comparative genomics.</title>
        <authorList>
            <person name="Vignolle G.A."/>
            <person name="Hochenegger N."/>
            <person name="Mach R.L."/>
            <person name="Mach-Aigner A.R."/>
            <person name="Javad Rahimi M."/>
            <person name="Salim K.A."/>
            <person name="Chan C.M."/>
            <person name="Lim L.B.L."/>
            <person name="Cai F."/>
            <person name="Druzhinina I.S."/>
            <person name="U'Ren J.M."/>
            <person name="Derntl C."/>
        </authorList>
    </citation>
    <scope>NUCLEOTIDE SEQUENCE</scope>
    <source>
        <strain evidence="2">TUCIM 5799</strain>
    </source>
</reference>
<dbReference type="GO" id="GO:0005524">
    <property type="term" value="F:ATP binding"/>
    <property type="evidence" value="ECO:0007669"/>
    <property type="project" value="InterPro"/>
</dbReference>
<dbReference type="AlphaFoldDB" id="A0A9P9WUU9"/>
<evidence type="ECO:0000313" key="3">
    <source>
        <dbReference type="Proteomes" id="UP000829685"/>
    </source>
</evidence>
<keyword evidence="3" id="KW-1185">Reference proteome</keyword>
<dbReference type="PANTHER" id="PTHR33112">
    <property type="entry name" value="DOMAIN PROTEIN, PUTATIVE-RELATED"/>
    <property type="match status" value="1"/>
</dbReference>
<dbReference type="PANTHER" id="PTHR33112:SF10">
    <property type="entry name" value="TOL"/>
    <property type="match status" value="1"/>
</dbReference>
<evidence type="ECO:0000313" key="2">
    <source>
        <dbReference type="EMBL" id="KAI1879712.1"/>
    </source>
</evidence>
<dbReference type="Gene3D" id="1.10.510.10">
    <property type="entry name" value="Transferase(Phosphotransferase) domain 1"/>
    <property type="match status" value="1"/>
</dbReference>
<dbReference type="SUPFAM" id="SSF56112">
    <property type="entry name" value="Protein kinase-like (PK-like)"/>
    <property type="match status" value="1"/>
</dbReference>
<dbReference type="InterPro" id="IPR011009">
    <property type="entry name" value="Kinase-like_dom_sf"/>
</dbReference>
<feature type="domain" description="Protein kinase" evidence="1">
    <location>
        <begin position="184"/>
        <end position="485"/>
    </location>
</feature>
<dbReference type="InterPro" id="IPR000719">
    <property type="entry name" value="Prot_kinase_dom"/>
</dbReference>
<protein>
    <recommendedName>
        <fullName evidence="1">Protein kinase domain-containing protein</fullName>
    </recommendedName>
</protein>
<gene>
    <name evidence="2" type="ORF">JX265_002666</name>
</gene>
<evidence type="ECO:0000259" key="1">
    <source>
        <dbReference type="PROSITE" id="PS50011"/>
    </source>
</evidence>
<dbReference type="PROSITE" id="PS50011">
    <property type="entry name" value="PROTEIN_KINASE_DOM"/>
    <property type="match status" value="1"/>
</dbReference>
<dbReference type="Pfam" id="PF00069">
    <property type="entry name" value="Pkinase"/>
    <property type="match status" value="1"/>
</dbReference>
<dbReference type="EMBL" id="JAFIMR010000004">
    <property type="protein sequence ID" value="KAI1879712.1"/>
    <property type="molecule type" value="Genomic_DNA"/>
</dbReference>
<name>A0A9P9WUU9_9PEZI</name>
<dbReference type="SMART" id="SM00220">
    <property type="entry name" value="S_TKc"/>
    <property type="match status" value="1"/>
</dbReference>
<dbReference type="Pfam" id="PF06985">
    <property type="entry name" value="HET"/>
    <property type="match status" value="1"/>
</dbReference>
<dbReference type="InterPro" id="IPR010730">
    <property type="entry name" value="HET"/>
</dbReference>
<dbReference type="CDD" id="cd00180">
    <property type="entry name" value="PKc"/>
    <property type="match status" value="1"/>
</dbReference>
<accession>A0A9P9WUU9</accession>
<dbReference type="GO" id="GO:0004672">
    <property type="term" value="F:protein kinase activity"/>
    <property type="evidence" value="ECO:0007669"/>
    <property type="project" value="InterPro"/>
</dbReference>
<organism evidence="2 3">
    <name type="scientific">Neoarthrinium moseri</name>
    <dbReference type="NCBI Taxonomy" id="1658444"/>
    <lineage>
        <taxon>Eukaryota</taxon>
        <taxon>Fungi</taxon>
        <taxon>Dikarya</taxon>
        <taxon>Ascomycota</taxon>
        <taxon>Pezizomycotina</taxon>
        <taxon>Sordariomycetes</taxon>
        <taxon>Xylariomycetidae</taxon>
        <taxon>Amphisphaeriales</taxon>
        <taxon>Apiosporaceae</taxon>
        <taxon>Neoarthrinium</taxon>
    </lineage>
</organism>
<sequence>MISITTTDIYDELNFRHTKESADVVGGQEFVPVQWQASVLTTANVKATLSQAGLSASSLVDFVIHKASKVFLTLVFAGNVDCLTGLHSAGFDDDALPIGMEQGPVGAGLESRVPRFTVASMNKTTHKLETVWSIFDTWPTRQIRAFEQNQWQFLAPTFTDDRFFYAVHKKCPLPLVSVLKADDNEGDLPTGSGNYSTVYRLGICTEKAQSPIALKVFREDLKKYFLREMDTLRKIRAIKHQHLITPIAAFEKGNKRCFMFPWADGGNLLEFWRVTDSRHGPRPFPAALVSWSLQQMCGLADCLVTLYEHNCRHGDLKPGNILHFKDGGENGRLVIADFGLAKFHLLDTTRRRDKSSIFDRTLRYEPPEMELENDDEREPPRSRSYDVWSMGCILLEFCIWLVYGWDYLELFIRGSLNEKFWELKAGVPHVHHRIQEEICSILEHLKVDAAVKDIVTLIRDRLLVIRLLRSSDSPSVHRATAHELLEGIRALSQRAFIEEEYLKGPVVSQRTNMGDSLTVREKTVVPMRSQDRSVPPSNESGPRILVRAATGDLDVSQSIKKPDVHPQTYVSRTLSPSTKQKNIVLTTVHFGNPEHNTFAIEFFQRIDCSALKPSTLQSNFCSECELIDFSSLSLELLYDQQQLERRSRFCDLCRLCYQCLSAVMPSSSSGKLVRVKSTLRAGHNGPPIISIYGDSANPQTVESLQLGFPELPQAASSQQFELLRQWLRLCDDTHDCCRQKLAERLHEMPTRVLDVGGGTIRLVETCNGIKGRYVALSHCWGNLKESEKFCAKKEDMAHLKQHIDYNRLPLTFRDADNKEDWESESQNMESVFSSAYCTLAASSAKSSIDGFLKTERAPRTCVTHVSANSGTMYLCNAIDNFQKDVEEGVLSTRGWVFQERALSRRTIYFTSNQLYWECGQGIRCETLGTLRNPVAALMGDSNFPDLAFSYFKGGRIVLLHRLYQMYSKLSFTNPTDRSVALLGLEKRLSRTFQTRAEYGIVQEYMERDLLWHRERNGEMLTRIRYPHDRRVPSWSWMAHTGAIEHLSIPFDDTDWCRENIRTSINSGSLREAEAHGGAQLTVAVKRLNASQVDLRTKVIRDNEDESTHEASLRCVVIGIGRTSDEAEDRRIHYVLVVKPSSSGSNSYERIGSAAEAALQKILQAELDVHFEDARIDAREHSIVEKRAMMTTALFAPLPRRLIATLDDQEGAGAYR</sequence>
<dbReference type="Proteomes" id="UP000829685">
    <property type="component" value="Unassembled WGS sequence"/>
</dbReference>
<proteinExistence type="predicted"/>